<dbReference type="AlphaFoldDB" id="A0A4V3VL93"/>
<feature type="transmembrane region" description="Helical" evidence="1">
    <location>
        <begin position="120"/>
        <end position="141"/>
    </location>
</feature>
<dbReference type="Proteomes" id="UP000318864">
    <property type="component" value="Unassembled WGS sequence"/>
</dbReference>
<organism evidence="2 3">
    <name type="scientific">Salinadaptatus halalkaliphilus</name>
    <dbReference type="NCBI Taxonomy" id="2419781"/>
    <lineage>
        <taxon>Archaea</taxon>
        <taxon>Methanobacteriati</taxon>
        <taxon>Methanobacteriota</taxon>
        <taxon>Stenosarchaea group</taxon>
        <taxon>Halobacteria</taxon>
        <taxon>Halobacteriales</taxon>
        <taxon>Natrialbaceae</taxon>
        <taxon>Salinadaptatus</taxon>
    </lineage>
</organism>
<keyword evidence="3" id="KW-1185">Reference proteome</keyword>
<keyword evidence="1" id="KW-0812">Transmembrane</keyword>
<proteinExistence type="predicted"/>
<keyword evidence="1" id="KW-1133">Transmembrane helix</keyword>
<evidence type="ECO:0000313" key="2">
    <source>
        <dbReference type="EMBL" id="THE64767.1"/>
    </source>
</evidence>
<feature type="transmembrane region" description="Helical" evidence="1">
    <location>
        <begin position="48"/>
        <end position="67"/>
    </location>
</feature>
<evidence type="ECO:0000256" key="1">
    <source>
        <dbReference type="SAM" id="Phobius"/>
    </source>
</evidence>
<evidence type="ECO:0000313" key="3">
    <source>
        <dbReference type="Proteomes" id="UP000318864"/>
    </source>
</evidence>
<dbReference type="InterPro" id="IPR019235">
    <property type="entry name" value="DUF2178_TM"/>
</dbReference>
<dbReference type="RefSeq" id="WP_141464737.1">
    <property type="nucleotide sequence ID" value="NZ_RBZW01000025.1"/>
</dbReference>
<reference evidence="2 3" key="1">
    <citation type="submission" date="2018-10" db="EMBL/GenBank/DDBJ databases">
        <title>Natronolimnobius sp. XQ-INN 246 isolated from Inner Mongolia Autonomous Region of China.</title>
        <authorList>
            <person name="Xue Q."/>
        </authorList>
    </citation>
    <scope>NUCLEOTIDE SEQUENCE [LARGE SCALE GENOMIC DNA]</scope>
    <source>
        <strain evidence="2 3">XQ-INN 246</strain>
    </source>
</reference>
<dbReference type="Pfam" id="PF09946">
    <property type="entry name" value="DUF2178"/>
    <property type="match status" value="1"/>
</dbReference>
<evidence type="ECO:0008006" key="4">
    <source>
        <dbReference type="Google" id="ProtNLM"/>
    </source>
</evidence>
<protein>
    <recommendedName>
        <fullName evidence="4">DUF2178 domain-containing protein</fullName>
    </recommendedName>
</protein>
<dbReference type="OrthoDB" id="324434at2157"/>
<gene>
    <name evidence="2" type="ORF">D8Y22_10945</name>
</gene>
<name>A0A4V3VL93_9EURY</name>
<accession>A0A4V3VL93</accession>
<dbReference type="EMBL" id="RBZW01000025">
    <property type="protein sequence ID" value="THE64767.1"/>
    <property type="molecule type" value="Genomic_DNA"/>
</dbReference>
<keyword evidence="1" id="KW-0472">Membrane</keyword>
<comment type="caution">
    <text evidence="2">The sequence shown here is derived from an EMBL/GenBank/DDBJ whole genome shotgun (WGS) entry which is preliminary data.</text>
</comment>
<feature type="transmembrane region" description="Helical" evidence="1">
    <location>
        <begin position="88"/>
        <end position="108"/>
    </location>
</feature>
<feature type="transmembrane region" description="Helical" evidence="1">
    <location>
        <begin position="21"/>
        <end position="42"/>
    </location>
</feature>
<sequence>MSEPITSGRQQLEQRNRYRRLMNVSLWGGIAGLFVATLIWVFVPDDLIVFAGVGVYWLGFVGYLAIWKGTCETLFDEREQAMELKASGLTLGVLAYVVVFGVPGMVVLSATGTYTVPSAIWDALVGYVGVFVLFAIAYTYVQYTHS</sequence>